<feature type="transmembrane region" description="Helical" evidence="1">
    <location>
        <begin position="208"/>
        <end position="225"/>
    </location>
</feature>
<evidence type="ECO:0000313" key="5">
    <source>
        <dbReference type="Proteomes" id="UP001364224"/>
    </source>
</evidence>
<keyword evidence="2" id="KW-0732">Signal</keyword>
<dbReference type="RefSeq" id="WP_334480705.1">
    <property type="nucleotide sequence ID" value="NZ_JAZHRV010000001.1"/>
</dbReference>
<dbReference type="NCBIfam" id="TIGR02595">
    <property type="entry name" value="PEP_CTERM"/>
    <property type="match status" value="1"/>
</dbReference>
<proteinExistence type="predicted"/>
<reference evidence="4 5" key="1">
    <citation type="submission" date="2024-02" db="EMBL/GenBank/DDBJ databases">
        <title>Adaptive strategies in a cosmopolitan and abundant soil bacterium.</title>
        <authorList>
            <person name="Carini P."/>
        </authorList>
    </citation>
    <scope>NUCLEOTIDE SEQUENCE [LARGE SCALE GENOMIC DNA]</scope>
    <source>
        <strain evidence="4 5">AZCC 1608</strain>
    </source>
</reference>
<sequence>MGKVFKILTAGLLAAAVHSPANAALVSFTGDGNFSNVTNCGGGPSCSITNNGNVLKMSGASNYQNKPSTLTITDIVGTNVPTDKNDYVIGKITWVNLATYNTDQNFNVNYTFSLNFTSPSNAFDSQLFNLNIQQTTNPSPDNVFNITQATLNNLGPFVLNGVKVSDIHFVEYGDGWYDGTKWVNPEGGTSTLKIVADFTAVAAVPEPSTWAMMILGFAGVGFMAYRRKRNGSALTAA</sequence>
<name>A0ABU8BBL1_9BRAD</name>
<feature type="chain" id="PRO_5045373342" description="Ice-binding protein C-terminal domain-containing protein" evidence="2">
    <location>
        <begin position="24"/>
        <end position="237"/>
    </location>
</feature>
<dbReference type="EMBL" id="JAZHRV010000001">
    <property type="protein sequence ID" value="MEH2555579.1"/>
    <property type="molecule type" value="Genomic_DNA"/>
</dbReference>
<feature type="signal peptide" evidence="2">
    <location>
        <begin position="1"/>
        <end position="23"/>
    </location>
</feature>
<comment type="caution">
    <text evidence="4">The sequence shown here is derived from an EMBL/GenBank/DDBJ whole genome shotgun (WGS) entry which is preliminary data.</text>
</comment>
<dbReference type="Pfam" id="PF07589">
    <property type="entry name" value="PEP-CTERM"/>
    <property type="match status" value="1"/>
</dbReference>
<evidence type="ECO:0000256" key="1">
    <source>
        <dbReference type="SAM" id="Phobius"/>
    </source>
</evidence>
<dbReference type="Proteomes" id="UP001364224">
    <property type="component" value="Unassembled WGS sequence"/>
</dbReference>
<accession>A0ABU8BBL1</accession>
<organism evidence="4 5">
    <name type="scientific">Bradyrhizobium algeriense</name>
    <dbReference type="NCBI Taxonomy" id="634784"/>
    <lineage>
        <taxon>Bacteria</taxon>
        <taxon>Pseudomonadati</taxon>
        <taxon>Pseudomonadota</taxon>
        <taxon>Alphaproteobacteria</taxon>
        <taxon>Hyphomicrobiales</taxon>
        <taxon>Nitrobacteraceae</taxon>
        <taxon>Bradyrhizobium</taxon>
    </lineage>
</organism>
<evidence type="ECO:0000259" key="3">
    <source>
        <dbReference type="Pfam" id="PF07589"/>
    </source>
</evidence>
<keyword evidence="1" id="KW-0812">Transmembrane</keyword>
<dbReference type="InterPro" id="IPR013424">
    <property type="entry name" value="Ice-binding_C"/>
</dbReference>
<protein>
    <recommendedName>
        <fullName evidence="3">Ice-binding protein C-terminal domain-containing protein</fullName>
    </recommendedName>
</protein>
<evidence type="ECO:0000313" key="4">
    <source>
        <dbReference type="EMBL" id="MEH2555579.1"/>
    </source>
</evidence>
<dbReference type="InterPro" id="IPR047995">
    <property type="entry name" value="Choice_anch_K"/>
</dbReference>
<dbReference type="NCBIfam" id="NF035944">
    <property type="entry name" value="PEPxxWA-CTERM"/>
    <property type="match status" value="1"/>
</dbReference>
<feature type="domain" description="Ice-binding protein C-terminal" evidence="3">
    <location>
        <begin position="203"/>
        <end position="228"/>
    </location>
</feature>
<keyword evidence="1" id="KW-1133">Transmembrane helix</keyword>
<evidence type="ECO:0000256" key="2">
    <source>
        <dbReference type="SAM" id="SignalP"/>
    </source>
</evidence>
<gene>
    <name evidence="4" type="ORF">V1286_003108</name>
</gene>
<dbReference type="NCBIfam" id="NF038131">
    <property type="entry name" value="choice_anch_K"/>
    <property type="match status" value="1"/>
</dbReference>
<keyword evidence="5" id="KW-1185">Reference proteome</keyword>
<keyword evidence="1" id="KW-0472">Membrane</keyword>